<dbReference type="Pfam" id="PF00856">
    <property type="entry name" value="SET"/>
    <property type="match status" value="1"/>
</dbReference>
<evidence type="ECO:0000256" key="1">
    <source>
        <dbReference type="SAM" id="MobiDB-lite"/>
    </source>
</evidence>
<evidence type="ECO:0000259" key="3">
    <source>
        <dbReference type="PROSITE" id="PS50280"/>
    </source>
</evidence>
<gene>
    <name evidence="4" type="ORF">THAPS_23514</name>
</gene>
<dbReference type="HOGENOM" id="CLU_030622_0_0_1"/>
<dbReference type="AlphaFoldDB" id="B5YNA6"/>
<keyword evidence="2" id="KW-0732">Signal</keyword>
<feature type="region of interest" description="Disordered" evidence="1">
    <location>
        <begin position="572"/>
        <end position="591"/>
    </location>
</feature>
<organism evidence="4 5">
    <name type="scientific">Thalassiosira pseudonana</name>
    <name type="common">Marine diatom</name>
    <name type="synonym">Cyclotella nana</name>
    <dbReference type="NCBI Taxonomy" id="35128"/>
    <lineage>
        <taxon>Eukaryota</taxon>
        <taxon>Sar</taxon>
        <taxon>Stramenopiles</taxon>
        <taxon>Ochrophyta</taxon>
        <taxon>Bacillariophyta</taxon>
        <taxon>Coscinodiscophyceae</taxon>
        <taxon>Thalassiosirophycidae</taxon>
        <taxon>Thalassiosirales</taxon>
        <taxon>Thalassiosiraceae</taxon>
        <taxon>Thalassiosira</taxon>
    </lineage>
</organism>
<dbReference type="Gene3D" id="2.170.270.10">
    <property type="entry name" value="SET domain"/>
    <property type="match status" value="2"/>
</dbReference>
<feature type="chain" id="PRO_5002838702" description="SET domain-containing protein" evidence="2">
    <location>
        <begin position="20"/>
        <end position="667"/>
    </location>
</feature>
<feature type="compositionally biased region" description="Acidic residues" evidence="1">
    <location>
        <begin position="576"/>
        <end position="590"/>
    </location>
</feature>
<dbReference type="InterPro" id="IPR046341">
    <property type="entry name" value="SET_dom_sf"/>
</dbReference>
<dbReference type="KEGG" id="tps:THAPS_23514"/>
<dbReference type="PaxDb" id="35128-Thaps23514"/>
<accession>B5YNA6</accession>
<feature type="signal peptide" evidence="2">
    <location>
        <begin position="1"/>
        <end position="19"/>
    </location>
</feature>
<dbReference type="SUPFAM" id="SSF82199">
    <property type="entry name" value="SET domain"/>
    <property type="match status" value="2"/>
</dbReference>
<keyword evidence="5" id="KW-1185">Reference proteome</keyword>
<protein>
    <recommendedName>
        <fullName evidence="3">SET domain-containing protein</fullName>
    </recommendedName>
</protein>
<sequence>MKSFTFALLSLLSPQLTSAVNTDDTNDDVCLLYLAESTIPGAGLGMFAGSSFAKGQLIGRNVGDAAFPTTDQDWHNSPAGGFISKHEGDYHWPLTNYDWNAPDIGMEYEAEDVSVTVTGFGAAPNCHFRLLNVHEHSASYDGAGLDRYTSPGAGGSTPWFNRTSTAAWDIQAGSELFVDYGPNWFLSRDGVFNLVPIAESYEHAQAFLKEYGKMLVGSYSTADLVEDKMLIGDEAQRDLWEVIKAFPYVSRERQALPASYKDAIRAIHGDIQTVEVENSMRTIDELKQKGKCADNIVPKQSTIPDAGRGAFATRFIPKGGLVAPAPVVHIADKATANMYGEMIGVNGNVVRNESDIIGKQVILNYMFGHPNSTMVLFPYSSNVPYINHHPTEYNAKVQWTSDFSFFHHEDWLDKPVEFLEDQWTAGLMLEFVALRDIEPDEEVFINYGDAWQKAWDEHVEQWKPKSRDSDYNNLTLWTTKTEHNSGNAGYVRADVFNDDVNAPIRTTEEQKTEPYPHCVDINCLVNIGHDASYLFAPTTIPLFKRRWDRDRDNGVDGDHALHKCNITRRFKKPDLDSSDDDEDEEEEGDEHEYMYNIEIDVQKRYDEDTTIFEHHIITAVPWNAIRFINKPYTSDVFLKKAFRHEMILPDEVWPKAWMNLLPKEERK</sequence>
<dbReference type="Proteomes" id="UP000001449">
    <property type="component" value="Chromosome 7"/>
</dbReference>
<dbReference type="InParanoid" id="B5YNA6"/>
<proteinExistence type="predicted"/>
<evidence type="ECO:0000313" key="5">
    <source>
        <dbReference type="Proteomes" id="UP000001449"/>
    </source>
</evidence>
<evidence type="ECO:0000256" key="2">
    <source>
        <dbReference type="SAM" id="SignalP"/>
    </source>
</evidence>
<dbReference type="InterPro" id="IPR001214">
    <property type="entry name" value="SET_dom"/>
</dbReference>
<dbReference type="PROSITE" id="PS50280">
    <property type="entry name" value="SET"/>
    <property type="match status" value="1"/>
</dbReference>
<feature type="domain" description="SET" evidence="3">
    <location>
        <begin position="294"/>
        <end position="448"/>
    </location>
</feature>
<reference evidence="4 5" key="2">
    <citation type="journal article" date="2008" name="Nature">
        <title>The Phaeodactylum genome reveals the evolutionary history of diatom genomes.</title>
        <authorList>
            <person name="Bowler C."/>
            <person name="Allen A.E."/>
            <person name="Badger J.H."/>
            <person name="Grimwood J."/>
            <person name="Jabbari K."/>
            <person name="Kuo A."/>
            <person name="Maheswari U."/>
            <person name="Martens C."/>
            <person name="Maumus F."/>
            <person name="Otillar R.P."/>
            <person name="Rayko E."/>
            <person name="Salamov A."/>
            <person name="Vandepoele K."/>
            <person name="Beszteri B."/>
            <person name="Gruber A."/>
            <person name="Heijde M."/>
            <person name="Katinka M."/>
            <person name="Mock T."/>
            <person name="Valentin K."/>
            <person name="Verret F."/>
            <person name="Berges J.A."/>
            <person name="Brownlee C."/>
            <person name="Cadoret J.P."/>
            <person name="Chiovitti A."/>
            <person name="Choi C.J."/>
            <person name="Coesel S."/>
            <person name="De Martino A."/>
            <person name="Detter J.C."/>
            <person name="Durkin C."/>
            <person name="Falciatore A."/>
            <person name="Fournet J."/>
            <person name="Haruta M."/>
            <person name="Huysman M.J."/>
            <person name="Jenkins B.D."/>
            <person name="Jiroutova K."/>
            <person name="Jorgensen R.E."/>
            <person name="Joubert Y."/>
            <person name="Kaplan A."/>
            <person name="Kroger N."/>
            <person name="Kroth P.G."/>
            <person name="La Roche J."/>
            <person name="Lindquist E."/>
            <person name="Lommer M."/>
            <person name="Martin-Jezequel V."/>
            <person name="Lopez P.J."/>
            <person name="Lucas S."/>
            <person name="Mangogna M."/>
            <person name="McGinnis K."/>
            <person name="Medlin L.K."/>
            <person name="Montsant A."/>
            <person name="Oudot-Le Secq M.P."/>
            <person name="Napoli C."/>
            <person name="Obornik M."/>
            <person name="Parker M.S."/>
            <person name="Petit J.L."/>
            <person name="Porcel B.M."/>
            <person name="Poulsen N."/>
            <person name="Robison M."/>
            <person name="Rychlewski L."/>
            <person name="Rynearson T.A."/>
            <person name="Schmutz J."/>
            <person name="Shapiro H."/>
            <person name="Siaut M."/>
            <person name="Stanley M."/>
            <person name="Sussman M.R."/>
            <person name="Taylor A.R."/>
            <person name="Vardi A."/>
            <person name="von Dassow P."/>
            <person name="Vyverman W."/>
            <person name="Willis A."/>
            <person name="Wyrwicz L.S."/>
            <person name="Rokhsar D.S."/>
            <person name="Weissenbach J."/>
            <person name="Armbrust E.V."/>
            <person name="Green B.R."/>
            <person name="Van de Peer Y."/>
            <person name="Grigoriev I.V."/>
        </authorList>
    </citation>
    <scope>NUCLEOTIDE SEQUENCE [LARGE SCALE GENOMIC DNA]</scope>
    <source>
        <strain evidence="4 5">CCMP1335</strain>
    </source>
</reference>
<dbReference type="EMBL" id="CP001160">
    <property type="protein sequence ID" value="ACI64953.1"/>
    <property type="molecule type" value="Genomic_DNA"/>
</dbReference>
<dbReference type="eggNOG" id="ENOG502SHTT">
    <property type="taxonomic scope" value="Eukaryota"/>
</dbReference>
<dbReference type="RefSeq" id="XP_002296236.1">
    <property type="nucleotide sequence ID" value="XM_002296200.1"/>
</dbReference>
<dbReference type="GeneID" id="7450654"/>
<name>B5YNA6_THAPS</name>
<evidence type="ECO:0000313" key="4">
    <source>
        <dbReference type="EMBL" id="ACI64953.1"/>
    </source>
</evidence>
<dbReference type="OMA" id="FRHEMIL"/>
<reference evidence="4 5" key="1">
    <citation type="journal article" date="2004" name="Science">
        <title>The genome of the diatom Thalassiosira pseudonana: ecology, evolution, and metabolism.</title>
        <authorList>
            <person name="Armbrust E.V."/>
            <person name="Berges J.A."/>
            <person name="Bowler C."/>
            <person name="Green B.R."/>
            <person name="Martinez D."/>
            <person name="Putnam N.H."/>
            <person name="Zhou S."/>
            <person name="Allen A.E."/>
            <person name="Apt K.E."/>
            <person name="Bechner M."/>
            <person name="Brzezinski M.A."/>
            <person name="Chaal B.K."/>
            <person name="Chiovitti A."/>
            <person name="Davis A.K."/>
            <person name="Demarest M.S."/>
            <person name="Detter J.C."/>
            <person name="Glavina T."/>
            <person name="Goodstein D."/>
            <person name="Hadi M.Z."/>
            <person name="Hellsten U."/>
            <person name="Hildebrand M."/>
            <person name="Jenkins B.D."/>
            <person name="Jurka J."/>
            <person name="Kapitonov V.V."/>
            <person name="Kroger N."/>
            <person name="Lau W.W."/>
            <person name="Lane T.W."/>
            <person name="Larimer F.W."/>
            <person name="Lippmeier J.C."/>
            <person name="Lucas S."/>
            <person name="Medina M."/>
            <person name="Montsant A."/>
            <person name="Obornik M."/>
            <person name="Parker M.S."/>
            <person name="Palenik B."/>
            <person name="Pazour G.J."/>
            <person name="Richardson P.M."/>
            <person name="Rynearson T.A."/>
            <person name="Saito M.A."/>
            <person name="Schwartz D.C."/>
            <person name="Thamatrakoln K."/>
            <person name="Valentin K."/>
            <person name="Vardi A."/>
            <person name="Wilkerson F.P."/>
            <person name="Rokhsar D.S."/>
        </authorList>
    </citation>
    <scope>NUCLEOTIDE SEQUENCE [LARGE SCALE GENOMIC DNA]</scope>
    <source>
        <strain evidence="4 5">CCMP1335</strain>
    </source>
</reference>